<evidence type="ECO:0000256" key="2">
    <source>
        <dbReference type="SAM" id="MobiDB-lite"/>
    </source>
</evidence>
<organism evidence="4 5">
    <name type="scientific">Cardiocondyla obscurior</name>
    <dbReference type="NCBI Taxonomy" id="286306"/>
    <lineage>
        <taxon>Eukaryota</taxon>
        <taxon>Metazoa</taxon>
        <taxon>Ecdysozoa</taxon>
        <taxon>Arthropoda</taxon>
        <taxon>Hexapoda</taxon>
        <taxon>Insecta</taxon>
        <taxon>Pterygota</taxon>
        <taxon>Neoptera</taxon>
        <taxon>Endopterygota</taxon>
        <taxon>Hymenoptera</taxon>
        <taxon>Apocrita</taxon>
        <taxon>Aculeata</taxon>
        <taxon>Formicoidea</taxon>
        <taxon>Formicidae</taxon>
        <taxon>Myrmicinae</taxon>
        <taxon>Cardiocondyla</taxon>
    </lineage>
</organism>
<keyword evidence="5" id="KW-1185">Reference proteome</keyword>
<reference evidence="4 5" key="1">
    <citation type="submission" date="2023-03" db="EMBL/GenBank/DDBJ databases">
        <title>High recombination rates correlate with genetic variation in Cardiocondyla obscurior ants.</title>
        <authorList>
            <person name="Errbii M."/>
        </authorList>
    </citation>
    <scope>NUCLEOTIDE SEQUENCE [LARGE SCALE GENOMIC DNA]</scope>
    <source>
        <strain evidence="4">Alpha-2009</strain>
        <tissue evidence="4">Whole body</tissue>
    </source>
</reference>
<feature type="region of interest" description="Disordered" evidence="2">
    <location>
        <begin position="509"/>
        <end position="531"/>
    </location>
</feature>
<proteinExistence type="predicted"/>
<dbReference type="InterPro" id="IPR052828">
    <property type="entry name" value="NELF-A_domain"/>
</dbReference>
<evidence type="ECO:0000313" key="4">
    <source>
        <dbReference type="EMBL" id="KAL0105988.1"/>
    </source>
</evidence>
<sequence length="531" mass="57735">MANVRDSDTSLWLHNKLGTSNDSWTGSSICSQLNAEVLRNIKDCFPDLQTQVKLKLLLSFFHIPRRNVEEWHVELEEIIEVASVDSELWVSMLSEAMKTFPSTGSLNTDITDLDEHRPIFGDLVNDLRKLLKKQNDPAMLPLECHYLNKTALTSVVGSQPNPVKHFTLKRKPKSAALRAELLQKSTDAASNLKKSAAPTVPVRSRGMPRKMTDTTPLKGIPSRVPTSGFRSPSLTNTPMSNRTSISSRIRKDGGIKLLDINEQPLGYAQAKKRKKMQEMEEQQKKVAEAQAAAAAAAASAASPVAETPTTPEYAQGLASINPPATPVTPTVAVTVQSYTAPSTPSSISVTTTQQTSTTLTTTTTTPATVLTATTPAVIPPVESAPVAVQTVRPAQTVTQIRIQTTTQPNAAANPRKGLSLTREQMLEAQEMFRTANKVTRPEKALILGFMAGSRDNPCPKLGNIVTVMLSENIEEVTQSDGTTVPMLVETHFQMNYTNGEWKRIKKNRRIVTEESTSTSTPAPTATATASN</sequence>
<keyword evidence="1" id="KW-0175">Coiled coil</keyword>
<dbReference type="Proteomes" id="UP001430953">
    <property type="component" value="Unassembled WGS sequence"/>
</dbReference>
<feature type="compositionally biased region" description="Polar residues" evidence="2">
    <location>
        <begin position="224"/>
        <end position="244"/>
    </location>
</feature>
<evidence type="ECO:0000259" key="3">
    <source>
        <dbReference type="PROSITE" id="PS51838"/>
    </source>
</evidence>
<dbReference type="EMBL" id="JADYXP020000018">
    <property type="protein sequence ID" value="KAL0105988.1"/>
    <property type="molecule type" value="Genomic_DNA"/>
</dbReference>
<feature type="domain" description="HDAg" evidence="3">
    <location>
        <begin position="89"/>
        <end position="258"/>
    </location>
</feature>
<feature type="compositionally biased region" description="Low complexity" evidence="2">
    <location>
        <begin position="513"/>
        <end position="531"/>
    </location>
</feature>
<dbReference type="PANTHER" id="PTHR13328:SF4">
    <property type="entry name" value="NEGATIVE ELONGATION FACTOR A"/>
    <property type="match status" value="1"/>
</dbReference>
<dbReference type="GO" id="GO:0034244">
    <property type="term" value="P:negative regulation of transcription elongation by RNA polymerase II"/>
    <property type="evidence" value="ECO:0007669"/>
    <property type="project" value="TreeGrafter"/>
</dbReference>
<dbReference type="GO" id="GO:0032021">
    <property type="term" value="C:NELF complex"/>
    <property type="evidence" value="ECO:0007669"/>
    <property type="project" value="TreeGrafter"/>
</dbReference>
<protein>
    <recommendedName>
        <fullName evidence="3">HDAg domain-containing protein</fullName>
    </recommendedName>
</protein>
<dbReference type="PANTHER" id="PTHR13328">
    <property type="entry name" value="NEGATIVE ELONGATION FACTOR A NELF-A"/>
    <property type="match status" value="1"/>
</dbReference>
<dbReference type="InterPro" id="IPR037517">
    <property type="entry name" value="HDAG_dom"/>
</dbReference>
<feature type="region of interest" description="Disordered" evidence="2">
    <location>
        <begin position="186"/>
        <end position="244"/>
    </location>
</feature>
<name>A0AAW2EQH6_9HYME</name>
<evidence type="ECO:0000313" key="5">
    <source>
        <dbReference type="Proteomes" id="UP001430953"/>
    </source>
</evidence>
<dbReference type="AlphaFoldDB" id="A0AAW2EQH6"/>
<dbReference type="InterPro" id="IPR056557">
    <property type="entry name" value="NELF-A_N"/>
</dbReference>
<feature type="coiled-coil region" evidence="1">
    <location>
        <begin position="272"/>
        <end position="299"/>
    </location>
</feature>
<comment type="caution">
    <text evidence="4">The sequence shown here is derived from an EMBL/GenBank/DDBJ whole genome shotgun (WGS) entry which is preliminary data.</text>
</comment>
<dbReference type="Pfam" id="PF23553">
    <property type="entry name" value="NELF-A_N"/>
    <property type="match status" value="1"/>
</dbReference>
<dbReference type="PROSITE" id="PS51838">
    <property type="entry name" value="HDAG"/>
    <property type="match status" value="1"/>
</dbReference>
<evidence type="ECO:0000256" key="1">
    <source>
        <dbReference type="SAM" id="Coils"/>
    </source>
</evidence>
<accession>A0AAW2EQH6</accession>
<gene>
    <name evidence="4" type="ORF">PUN28_016009</name>
</gene>